<keyword evidence="2" id="KW-0677">Repeat</keyword>
<keyword evidence="3 9" id="KW-0378">Hydrolase</keyword>
<name>A0A1H8AB71_9ACTN</name>
<evidence type="ECO:0000256" key="10">
    <source>
        <dbReference type="SAM" id="SignalP"/>
    </source>
</evidence>
<evidence type="ECO:0000256" key="8">
    <source>
        <dbReference type="ARBA" id="ARBA00037278"/>
    </source>
</evidence>
<keyword evidence="5" id="KW-0119">Carbohydrate metabolism</keyword>
<gene>
    <name evidence="11" type="ORF">SAMN05660976_05775</name>
</gene>
<comment type="function">
    <text evidence="8">Pectinolytic enzyme involved in the degradation of xylogalacturonan (xga), a galacturonan backbone heavily substituted with xylose, and which is one important component of the hairy regions of pectin. Activity requires a galacturonic acid backbone substituted with xylose.</text>
</comment>
<dbReference type="AlphaFoldDB" id="A0A1H8AB71"/>
<sequence length="691" mass="73068">MTRSVGSAISRTVTVLMACLLLLAGVGNTANAATATETATDTATVTAYPVPAGARASGDFTVTANGVGAGVYDAGVNSWGNHVSFSTFDFSRGPVTVAITVGFGFSGFSLLPASPPVRATATGRTITFTLAGPANLSLVLDGDYQGRVLHLFAQAPESDVPSPTDPGVVFFPPGYHARTGSPIIIGSGQTLYLAPGAVLNARVRVQNATGARIMGHGVLMTDYRHTPSGRDDDDVTLAVSKSSDVTIDGVIANRSVASWTGFISRSSDVRVTNYHVVSPAYASTDAFDIVSSHDVTFDGVFVRCADDTVSIKGFTPNGYDPLANPADSPAIHNITYRNAQLWSDANNAMVVGEETLAASYSAITFDDIDVLYSFDDAGHPDALTDRAAMTVLMLNGTDMRDITFSDIRVNQAKRLIDLTVRNSVWFGSQLGNQTWPGTIHGVTFRNVTSGSSGSNEIRMEGFSRRNGISNVTLDNVAIGGRPVCDFSDPHLNINAYVSSVTIENPCASVTLPAGPVRVTPDAAWNDDLFDASHGYLIGSQDGSGPWSYQTWIAGVGFTPMKWSTADNRWHGTATYDVVWLGDNALELSPDGDQVLVNWTAPRSGTVLVTGGVAKLDTRGGDGVNVSIWRNQTNMWPGDGAWQAVAHDDTTGYSPSVRLTVSAGDVISFRLDQGGDPAYDSTTWAPRITYLS</sequence>
<evidence type="ECO:0000256" key="5">
    <source>
        <dbReference type="ARBA" id="ARBA00023277"/>
    </source>
</evidence>
<evidence type="ECO:0000256" key="6">
    <source>
        <dbReference type="ARBA" id="ARBA00023295"/>
    </source>
</evidence>
<reference evidence="11 12" key="1">
    <citation type="submission" date="2016-10" db="EMBL/GenBank/DDBJ databases">
        <authorList>
            <person name="de Groot N.N."/>
        </authorList>
    </citation>
    <scope>NUCLEOTIDE SEQUENCE [LARGE SCALE GENOMIC DNA]</scope>
    <source>
        <strain evidence="11 12">DSM 43357</strain>
    </source>
</reference>
<dbReference type="SUPFAM" id="SSF51126">
    <property type="entry name" value="Pectin lyase-like"/>
    <property type="match status" value="1"/>
</dbReference>
<dbReference type="PANTHER" id="PTHR31736:SF9">
    <property type="entry name" value="ENDO-XYLOGALACTURONAN HYDROLASE A-RELATED"/>
    <property type="match status" value="1"/>
</dbReference>
<dbReference type="GO" id="GO:0000272">
    <property type="term" value="P:polysaccharide catabolic process"/>
    <property type="evidence" value="ECO:0007669"/>
    <property type="project" value="UniProtKB-KW"/>
</dbReference>
<dbReference type="Gene3D" id="2.160.20.10">
    <property type="entry name" value="Single-stranded right-handed beta-helix, Pectin lyase-like"/>
    <property type="match status" value="1"/>
</dbReference>
<evidence type="ECO:0000313" key="12">
    <source>
        <dbReference type="Proteomes" id="UP000198953"/>
    </source>
</evidence>
<keyword evidence="4" id="KW-0325">Glycoprotein</keyword>
<dbReference type="PANTHER" id="PTHR31736">
    <property type="match status" value="1"/>
</dbReference>
<keyword evidence="6 9" id="KW-0326">Glycosidase</keyword>
<keyword evidence="10" id="KW-0732">Signal</keyword>
<dbReference type="InterPro" id="IPR000743">
    <property type="entry name" value="Glyco_hydro_28"/>
</dbReference>
<evidence type="ECO:0000256" key="4">
    <source>
        <dbReference type="ARBA" id="ARBA00023180"/>
    </source>
</evidence>
<evidence type="ECO:0000256" key="2">
    <source>
        <dbReference type="ARBA" id="ARBA00022737"/>
    </source>
</evidence>
<proteinExistence type="inferred from homology"/>
<organism evidence="11 12">
    <name type="scientific">Nonomuraea pusilla</name>
    <dbReference type="NCBI Taxonomy" id="46177"/>
    <lineage>
        <taxon>Bacteria</taxon>
        <taxon>Bacillati</taxon>
        <taxon>Actinomycetota</taxon>
        <taxon>Actinomycetes</taxon>
        <taxon>Streptosporangiales</taxon>
        <taxon>Streptosporangiaceae</taxon>
        <taxon>Nonomuraea</taxon>
    </lineage>
</organism>
<feature type="chain" id="PRO_5011697540" evidence="10">
    <location>
        <begin position="33"/>
        <end position="691"/>
    </location>
</feature>
<evidence type="ECO:0000256" key="1">
    <source>
        <dbReference type="ARBA" id="ARBA00008834"/>
    </source>
</evidence>
<dbReference type="Pfam" id="PF00295">
    <property type="entry name" value="Glyco_hydro_28"/>
    <property type="match status" value="1"/>
</dbReference>
<evidence type="ECO:0000313" key="11">
    <source>
        <dbReference type="EMBL" id="SEM68132.1"/>
    </source>
</evidence>
<keyword evidence="12" id="KW-1185">Reference proteome</keyword>
<dbReference type="EMBL" id="FOBF01000016">
    <property type="protein sequence ID" value="SEM68132.1"/>
    <property type="molecule type" value="Genomic_DNA"/>
</dbReference>
<accession>A0A1H8AB71</accession>
<keyword evidence="7" id="KW-0624">Polysaccharide degradation</keyword>
<dbReference type="GO" id="GO:0004650">
    <property type="term" value="F:polygalacturonase activity"/>
    <property type="evidence" value="ECO:0007669"/>
    <property type="project" value="InterPro"/>
</dbReference>
<dbReference type="InterPro" id="IPR012334">
    <property type="entry name" value="Pectin_lyas_fold"/>
</dbReference>
<evidence type="ECO:0000256" key="9">
    <source>
        <dbReference type="RuleBase" id="RU361169"/>
    </source>
</evidence>
<evidence type="ECO:0000256" key="7">
    <source>
        <dbReference type="ARBA" id="ARBA00023326"/>
    </source>
</evidence>
<feature type="signal peptide" evidence="10">
    <location>
        <begin position="1"/>
        <end position="32"/>
    </location>
</feature>
<dbReference type="Proteomes" id="UP000198953">
    <property type="component" value="Unassembled WGS sequence"/>
</dbReference>
<protein>
    <submittedName>
        <fullName evidence="11">Glycosyl hydrolases family 28</fullName>
    </submittedName>
</protein>
<dbReference type="InterPro" id="IPR011050">
    <property type="entry name" value="Pectin_lyase_fold/virulence"/>
</dbReference>
<evidence type="ECO:0000256" key="3">
    <source>
        <dbReference type="ARBA" id="ARBA00022801"/>
    </source>
</evidence>
<comment type="similarity">
    <text evidence="1 9">Belongs to the glycosyl hydrolase 28 family.</text>
</comment>
<dbReference type="STRING" id="46177.SAMN05660976_05775"/>
<dbReference type="OrthoDB" id="9795222at2"/>